<dbReference type="AlphaFoldDB" id="A0A940RXG2"/>
<proteinExistence type="predicted"/>
<dbReference type="RefSeq" id="WP_209339340.1">
    <property type="nucleotide sequence ID" value="NZ_JAGIQL010000024.1"/>
</dbReference>
<dbReference type="EMBL" id="JAGIQL010000024">
    <property type="protein sequence ID" value="MBP0457569.1"/>
    <property type="molecule type" value="Genomic_DNA"/>
</dbReference>
<dbReference type="Proteomes" id="UP000670475">
    <property type="component" value="Unassembled WGS sequence"/>
</dbReference>
<organism evidence="1 2">
    <name type="scientific">Streptomyces montanisoli</name>
    <dbReference type="NCBI Taxonomy" id="2798581"/>
    <lineage>
        <taxon>Bacteria</taxon>
        <taxon>Bacillati</taxon>
        <taxon>Actinomycetota</taxon>
        <taxon>Actinomycetes</taxon>
        <taxon>Kitasatosporales</taxon>
        <taxon>Streptomycetaceae</taxon>
        <taxon>Streptomyces</taxon>
    </lineage>
</organism>
<sequence>MSMPTDAQYTEELDYLAEYVNDDWLGFSVIAGAVGTLLGKGRPFAEQTSLLLRIVGDLLDQGAEAGDLTDDSSRPFKAWGTSRDETLSRIKSAVDELGRLPDTGDICWFTVDD</sequence>
<protein>
    <submittedName>
        <fullName evidence="1">Uncharacterized protein</fullName>
    </submittedName>
</protein>
<accession>A0A940RXG2</accession>
<evidence type="ECO:0000313" key="1">
    <source>
        <dbReference type="EMBL" id="MBP0457569.1"/>
    </source>
</evidence>
<reference evidence="1" key="1">
    <citation type="submission" date="2021-03" db="EMBL/GenBank/DDBJ databases">
        <title>Whole genome sequence of Streptomyces bomunensis MMS17-BM035.</title>
        <authorList>
            <person name="Lee J.H."/>
        </authorList>
    </citation>
    <scope>NUCLEOTIDE SEQUENCE</scope>
    <source>
        <strain evidence="1">MMS17-BM035</strain>
    </source>
</reference>
<name>A0A940RXG2_9ACTN</name>
<comment type="caution">
    <text evidence="1">The sequence shown here is derived from an EMBL/GenBank/DDBJ whole genome shotgun (WGS) entry which is preliminary data.</text>
</comment>
<evidence type="ECO:0000313" key="2">
    <source>
        <dbReference type="Proteomes" id="UP000670475"/>
    </source>
</evidence>
<keyword evidence="2" id="KW-1185">Reference proteome</keyword>
<gene>
    <name evidence="1" type="ORF">JFN87_08665</name>
</gene>